<dbReference type="AlphaFoldDB" id="A0A1G8PV95"/>
<keyword evidence="1" id="KW-1133">Transmembrane helix</keyword>
<name>A0A1G8PV95_9GAMM</name>
<dbReference type="RefSeq" id="WP_089682972.1">
    <property type="nucleotide sequence ID" value="NZ_FNES01000002.1"/>
</dbReference>
<sequence>MLLHYFEDPGRTHALGDTLLILGLALLGAGVMGGYVIDDRLSLMVQVLAHILVIVGPTLVKIGYVMRINARHRLHLAY</sequence>
<keyword evidence="1" id="KW-0472">Membrane</keyword>
<dbReference type="EMBL" id="FNES01000002">
    <property type="protein sequence ID" value="SDI96434.1"/>
    <property type="molecule type" value="Genomic_DNA"/>
</dbReference>
<organism evidence="2 3">
    <name type="scientific">Billgrantia gudaonensis</name>
    <dbReference type="NCBI Taxonomy" id="376427"/>
    <lineage>
        <taxon>Bacteria</taxon>
        <taxon>Pseudomonadati</taxon>
        <taxon>Pseudomonadota</taxon>
        <taxon>Gammaproteobacteria</taxon>
        <taxon>Oceanospirillales</taxon>
        <taxon>Halomonadaceae</taxon>
        <taxon>Billgrantia</taxon>
    </lineage>
</organism>
<dbReference type="Proteomes" id="UP000198525">
    <property type="component" value="Unassembled WGS sequence"/>
</dbReference>
<proteinExistence type="predicted"/>
<reference evidence="2 3" key="1">
    <citation type="submission" date="2016-10" db="EMBL/GenBank/DDBJ databases">
        <authorList>
            <person name="de Groot N.N."/>
        </authorList>
    </citation>
    <scope>NUCLEOTIDE SEQUENCE [LARGE SCALE GENOMIC DNA]</scope>
    <source>
        <strain evidence="2 3">CGMCC 1.6133</strain>
    </source>
</reference>
<feature type="transmembrane region" description="Helical" evidence="1">
    <location>
        <begin position="19"/>
        <end position="37"/>
    </location>
</feature>
<dbReference type="STRING" id="376427.SAMN04487954_102208"/>
<dbReference type="OrthoDB" id="6905559at2"/>
<evidence type="ECO:0008006" key="4">
    <source>
        <dbReference type="Google" id="ProtNLM"/>
    </source>
</evidence>
<accession>A0A1G8PV95</accession>
<protein>
    <recommendedName>
        <fullName evidence="4">Transmembrane sensor/regulator PpyR</fullName>
    </recommendedName>
</protein>
<evidence type="ECO:0000313" key="3">
    <source>
        <dbReference type="Proteomes" id="UP000198525"/>
    </source>
</evidence>
<evidence type="ECO:0000313" key="2">
    <source>
        <dbReference type="EMBL" id="SDI96434.1"/>
    </source>
</evidence>
<keyword evidence="3" id="KW-1185">Reference proteome</keyword>
<gene>
    <name evidence="2" type="ORF">SAMN04487954_102208</name>
</gene>
<feature type="transmembrane region" description="Helical" evidence="1">
    <location>
        <begin position="43"/>
        <end position="64"/>
    </location>
</feature>
<keyword evidence="1" id="KW-0812">Transmembrane</keyword>
<evidence type="ECO:0000256" key="1">
    <source>
        <dbReference type="SAM" id="Phobius"/>
    </source>
</evidence>